<evidence type="ECO:0000313" key="1">
    <source>
        <dbReference type="EMBL" id="OAF18418.1"/>
    </source>
</evidence>
<dbReference type="Proteomes" id="UP000077173">
    <property type="component" value="Unassembled WGS sequence"/>
</dbReference>
<dbReference type="EMBL" id="LSEF01000034">
    <property type="protein sequence ID" value="OAF18418.1"/>
    <property type="molecule type" value="Genomic_DNA"/>
</dbReference>
<dbReference type="AlphaFoldDB" id="A0A176ZCZ1"/>
<name>A0A176ZCZ1_9BRAD</name>
<proteinExistence type="predicted"/>
<keyword evidence="2" id="KW-1185">Reference proteome</keyword>
<gene>
    <name evidence="1" type="ORF">AXW67_04650</name>
</gene>
<reference evidence="1 2" key="1">
    <citation type="submission" date="2016-02" db="EMBL/GenBank/DDBJ databases">
        <title>Draft genome sequence of the strain BR 10247T Bradyrhizobium neotropicale isolated from nodules of Centrolobium paraense.</title>
        <authorList>
            <person name="Simoes-Araujo J.L."/>
            <person name="Barauna A.C."/>
            <person name="Silva K."/>
            <person name="Zilli J.E."/>
        </authorList>
    </citation>
    <scope>NUCLEOTIDE SEQUENCE [LARGE SCALE GENOMIC DNA]</scope>
    <source>
        <strain evidence="1 2">BR 10247</strain>
    </source>
</reference>
<protein>
    <submittedName>
        <fullName evidence="1">Uncharacterized protein</fullName>
    </submittedName>
</protein>
<comment type="caution">
    <text evidence="1">The sequence shown here is derived from an EMBL/GenBank/DDBJ whole genome shotgun (WGS) entry which is preliminary data.</text>
</comment>
<evidence type="ECO:0000313" key="2">
    <source>
        <dbReference type="Proteomes" id="UP000077173"/>
    </source>
</evidence>
<sequence>MQSAQKHIIDCSFVGQPVFCFLQGIRRVTNARAIAKVASAGVTALQKLRDSAARFIDNGAAAPGCIRIKRFPRDFCSAASRKGALL</sequence>
<accession>A0A176ZCZ1</accession>
<organism evidence="1 2">
    <name type="scientific">Bradyrhizobium neotropicale</name>
    <dbReference type="NCBI Taxonomy" id="1497615"/>
    <lineage>
        <taxon>Bacteria</taxon>
        <taxon>Pseudomonadati</taxon>
        <taxon>Pseudomonadota</taxon>
        <taxon>Alphaproteobacteria</taxon>
        <taxon>Hyphomicrobiales</taxon>
        <taxon>Nitrobacteraceae</taxon>
        <taxon>Bradyrhizobium</taxon>
    </lineage>
</organism>